<evidence type="ECO:0000313" key="2">
    <source>
        <dbReference type="EMBL" id="CAK0825446.1"/>
    </source>
</evidence>
<comment type="caution">
    <text evidence="2">The sequence shown here is derived from an EMBL/GenBank/DDBJ whole genome shotgun (WGS) entry which is preliminary data.</text>
</comment>
<feature type="compositionally biased region" description="Acidic residues" evidence="1">
    <location>
        <begin position="21"/>
        <end position="30"/>
    </location>
</feature>
<feature type="compositionally biased region" description="Low complexity" evidence="1">
    <location>
        <begin position="300"/>
        <end position="329"/>
    </location>
</feature>
<proteinExistence type="predicted"/>
<name>A0ABN9S3B7_9DINO</name>
<feature type="region of interest" description="Disordered" evidence="1">
    <location>
        <begin position="269"/>
        <end position="348"/>
    </location>
</feature>
<keyword evidence="3" id="KW-1185">Reference proteome</keyword>
<feature type="region of interest" description="Disordered" evidence="1">
    <location>
        <begin position="1"/>
        <end position="45"/>
    </location>
</feature>
<evidence type="ECO:0000313" key="3">
    <source>
        <dbReference type="Proteomes" id="UP001189429"/>
    </source>
</evidence>
<dbReference type="EMBL" id="CAUYUJ010008947">
    <property type="protein sequence ID" value="CAK0825446.1"/>
    <property type="molecule type" value="Genomic_DNA"/>
</dbReference>
<reference evidence="2" key="1">
    <citation type="submission" date="2023-10" db="EMBL/GenBank/DDBJ databases">
        <authorList>
            <person name="Chen Y."/>
            <person name="Shah S."/>
            <person name="Dougan E. K."/>
            <person name="Thang M."/>
            <person name="Chan C."/>
        </authorList>
    </citation>
    <scope>NUCLEOTIDE SEQUENCE [LARGE SCALE GENOMIC DNA]</scope>
</reference>
<feature type="compositionally biased region" description="Basic residues" evidence="1">
    <location>
        <begin position="1"/>
        <end position="11"/>
    </location>
</feature>
<sequence length="1103" mass="117979">MARGGGRRGKRGAADPSETQEAPEEDDTEQEAPPPPQKRKMLSKSDTVCCGSCGVKRSDPSAQWPEVPNETGEVERVGSACIPCWDPYERVFKHETSWTKHCAKLKGDSKYKKRVDDAKDISKNPEKAAFDQEEVNVVVEQGYTTIGNYICMKPELLEKQAGGNVTVGMADISTQKVLAPLTKQKLTAVCAAHPDKPPVEVQTFTTVKCQKVACTLPRRAALTDTQSQVEMKKALAEVTKMLPVPCRGHVKPPDIDSLVKQLQGAKLARAAGGAARPDGGEQVSEAAAAPDEGDDDESSGKASNSESEASGAAPAAGPAASGGRRGPASVAPSCMARAPRQWSRGARSVAAMTVVGSAAGGRRGGGQHGTSPAASAEKLRLDELVHDNPLAAILEGTKMGDRTCALRRFNPQQRGVEINRAKHLAKVDAAIALHKNLATMTPKDRATQFDIIGDSDVLDASTFLDRLICKVVSEAEAGDDVVKALLPWAPADADQGAVFQLKRPRVHLLRMSNSDKANACRDIFLNSFLAEVVAKGEASVGIVRSCAREFVSECSVVLGDKEKFPDWVNIAAVLQVCAEALLVISDSSPKAADMVTDRAAVRKMLNGTYSKEWTLCRDSLMSDPHWARLTTEYLEHALSDLQVGPEILAAVAKVKSNQLDSAVTASRKLKGWIDRSRTGGVLELETAFAEWVVQATSAAEEHSLGYDAIGQIREVISNLIAASTAKKASGILDTARLTASEEAMELTQTKLGSERKRDAVLNRMKECTKEDGDVGVIGSFELRQALDDLNGEVFAGEATAKLFEDGVADLAKLIVTAPPDALDAEDVAKISQTVDLAAKCADIVHSDSRTAKLTTISGLLGHYKLFCDAAATRISLAALGDVGQQVAQKGGRDKWTLLVASVKEAEKSPPDGTAIGQVDGLATVSEINDFWAAQMRQCNADITAFVDEVGRSIEFDLQQLQETITKLRGGMDDGSSWKAALSEEASYDEVAAHARTTLFQGKRGKLLNKALADYRTLADDARSKGRKFNISSRVNGLLEPFKDTLAEANTTVSEAALMQLMRKPADQIKDEVSNELDAVADRGVAANKLMAQIFEKASQIKSA</sequence>
<evidence type="ECO:0000256" key="1">
    <source>
        <dbReference type="SAM" id="MobiDB-lite"/>
    </source>
</evidence>
<dbReference type="Proteomes" id="UP001189429">
    <property type="component" value="Unassembled WGS sequence"/>
</dbReference>
<organism evidence="2 3">
    <name type="scientific">Prorocentrum cordatum</name>
    <dbReference type="NCBI Taxonomy" id="2364126"/>
    <lineage>
        <taxon>Eukaryota</taxon>
        <taxon>Sar</taxon>
        <taxon>Alveolata</taxon>
        <taxon>Dinophyceae</taxon>
        <taxon>Prorocentrales</taxon>
        <taxon>Prorocentraceae</taxon>
        <taxon>Prorocentrum</taxon>
    </lineage>
</organism>
<accession>A0ABN9S3B7</accession>
<protein>
    <submittedName>
        <fullName evidence="2">Uncharacterized protein</fullName>
    </submittedName>
</protein>
<gene>
    <name evidence="2" type="ORF">PCOR1329_LOCUS25572</name>
</gene>